<feature type="active site" description="Proton acceptor" evidence="4">
    <location>
        <position position="258"/>
    </location>
</feature>
<evidence type="ECO:0000313" key="7">
    <source>
        <dbReference type="EMBL" id="MYR33312.1"/>
    </source>
</evidence>
<dbReference type="PANTHER" id="PTHR43712">
    <property type="entry name" value="PUTATIVE (AFU_ORTHOLOGUE AFUA_4G14580)-RELATED"/>
    <property type="match status" value="1"/>
</dbReference>
<accession>A0A7K2ITL6</accession>
<dbReference type="InterPro" id="IPR036390">
    <property type="entry name" value="WH_DNA-bd_sf"/>
</dbReference>
<protein>
    <submittedName>
        <fullName evidence="7">Carminomycin 4-O-methyltransferase</fullName>
    </submittedName>
</protein>
<evidence type="ECO:0000259" key="6">
    <source>
        <dbReference type="Pfam" id="PF08100"/>
    </source>
</evidence>
<dbReference type="Proteomes" id="UP000467124">
    <property type="component" value="Unassembled WGS sequence"/>
</dbReference>
<dbReference type="SUPFAM" id="SSF46785">
    <property type="entry name" value="Winged helix' DNA-binding domain"/>
    <property type="match status" value="1"/>
</dbReference>
<evidence type="ECO:0000313" key="8">
    <source>
        <dbReference type="Proteomes" id="UP000467124"/>
    </source>
</evidence>
<feature type="domain" description="O-methyltransferase dimerisation" evidence="6">
    <location>
        <begin position="29"/>
        <end position="96"/>
    </location>
</feature>
<gene>
    <name evidence="7" type="ORF">GTW20_13830</name>
</gene>
<dbReference type="SUPFAM" id="SSF53335">
    <property type="entry name" value="S-adenosyl-L-methionine-dependent methyltransferases"/>
    <property type="match status" value="1"/>
</dbReference>
<keyword evidence="2 7" id="KW-0808">Transferase</keyword>
<organism evidence="7 8">
    <name type="scientific">Nocardiopsis alba</name>
    <dbReference type="NCBI Taxonomy" id="53437"/>
    <lineage>
        <taxon>Bacteria</taxon>
        <taxon>Bacillati</taxon>
        <taxon>Actinomycetota</taxon>
        <taxon>Actinomycetes</taxon>
        <taxon>Streptosporangiales</taxon>
        <taxon>Nocardiopsidaceae</taxon>
        <taxon>Nocardiopsis</taxon>
    </lineage>
</organism>
<evidence type="ECO:0000259" key="5">
    <source>
        <dbReference type="Pfam" id="PF00891"/>
    </source>
</evidence>
<keyword evidence="3" id="KW-0949">S-adenosyl-L-methionine</keyword>
<dbReference type="InterPro" id="IPR012967">
    <property type="entry name" value="COMT_dimerisation"/>
</dbReference>
<dbReference type="Pfam" id="PF08100">
    <property type="entry name" value="Dimerisation"/>
    <property type="match status" value="1"/>
</dbReference>
<dbReference type="AlphaFoldDB" id="A0A7K2ITL6"/>
<dbReference type="GO" id="GO:0046983">
    <property type="term" value="F:protein dimerization activity"/>
    <property type="evidence" value="ECO:0007669"/>
    <property type="project" value="InterPro"/>
</dbReference>
<dbReference type="InterPro" id="IPR016461">
    <property type="entry name" value="COMT-like"/>
</dbReference>
<dbReference type="InterPro" id="IPR001077">
    <property type="entry name" value="COMT_C"/>
</dbReference>
<evidence type="ECO:0000256" key="3">
    <source>
        <dbReference type="ARBA" id="ARBA00022691"/>
    </source>
</evidence>
<dbReference type="Gene3D" id="1.10.10.10">
    <property type="entry name" value="Winged helix-like DNA-binding domain superfamily/Winged helix DNA-binding domain"/>
    <property type="match status" value="1"/>
</dbReference>
<feature type="domain" description="O-methyltransferase C-terminal" evidence="5">
    <location>
        <begin position="123"/>
        <end position="329"/>
    </location>
</feature>
<dbReference type="EMBL" id="WWHY01000001">
    <property type="protein sequence ID" value="MYR33312.1"/>
    <property type="molecule type" value="Genomic_DNA"/>
</dbReference>
<keyword evidence="1 7" id="KW-0489">Methyltransferase</keyword>
<evidence type="ECO:0000256" key="4">
    <source>
        <dbReference type="PIRSR" id="PIRSR005739-1"/>
    </source>
</evidence>
<evidence type="ECO:0000256" key="2">
    <source>
        <dbReference type="ARBA" id="ARBA00022679"/>
    </source>
</evidence>
<dbReference type="RefSeq" id="WP_161111138.1">
    <property type="nucleotide sequence ID" value="NZ_JBHWJG010000002.1"/>
</dbReference>
<dbReference type="Pfam" id="PF00891">
    <property type="entry name" value="Methyltransf_2"/>
    <property type="match status" value="1"/>
</dbReference>
<dbReference type="InterPro" id="IPR029063">
    <property type="entry name" value="SAM-dependent_MTases_sf"/>
</dbReference>
<name>A0A7K2ITL6_9ACTN</name>
<dbReference type="GO" id="GO:0032259">
    <property type="term" value="P:methylation"/>
    <property type="evidence" value="ECO:0007669"/>
    <property type="project" value="UniProtKB-KW"/>
</dbReference>
<evidence type="ECO:0000256" key="1">
    <source>
        <dbReference type="ARBA" id="ARBA00022603"/>
    </source>
</evidence>
<reference evidence="7 8" key="1">
    <citation type="journal article" date="2019" name="Nat. Commun.">
        <title>The antimicrobial potential of Streptomyces from insect microbiomes.</title>
        <authorList>
            <person name="Chevrette M.G."/>
            <person name="Carlson C.M."/>
            <person name="Ortega H.E."/>
            <person name="Thomas C."/>
            <person name="Ananiev G.E."/>
            <person name="Barns K.J."/>
            <person name="Book A.J."/>
            <person name="Cagnazzo J."/>
            <person name="Carlos C."/>
            <person name="Flanigan W."/>
            <person name="Grubbs K.J."/>
            <person name="Horn H.A."/>
            <person name="Hoffmann F.M."/>
            <person name="Klassen J.L."/>
            <person name="Knack J.J."/>
            <person name="Lewin G.R."/>
            <person name="McDonald B.R."/>
            <person name="Muller L."/>
            <person name="Melo W.G.P."/>
            <person name="Pinto-Tomas A.A."/>
            <person name="Schmitz A."/>
            <person name="Wendt-Pienkowski E."/>
            <person name="Wildman S."/>
            <person name="Zhao M."/>
            <person name="Zhang F."/>
            <person name="Bugni T.S."/>
            <person name="Andes D.R."/>
            <person name="Pupo M.T."/>
            <person name="Currie C.R."/>
        </authorList>
    </citation>
    <scope>NUCLEOTIDE SEQUENCE [LARGE SCALE GENOMIC DNA]</scope>
    <source>
        <strain evidence="7 8">SID5840</strain>
    </source>
</reference>
<dbReference type="PROSITE" id="PS51683">
    <property type="entry name" value="SAM_OMT_II"/>
    <property type="match status" value="1"/>
</dbReference>
<comment type="caution">
    <text evidence="7">The sequence shown here is derived from an EMBL/GenBank/DDBJ whole genome shotgun (WGS) entry which is preliminary data.</text>
</comment>
<dbReference type="PIRSF" id="PIRSF005739">
    <property type="entry name" value="O-mtase"/>
    <property type="match status" value="1"/>
</dbReference>
<dbReference type="Gene3D" id="1.10.287.1350">
    <property type="match status" value="1"/>
</dbReference>
<dbReference type="Gene3D" id="3.40.50.150">
    <property type="entry name" value="Vaccinia Virus protein VP39"/>
    <property type="match status" value="1"/>
</dbReference>
<dbReference type="PANTHER" id="PTHR43712:SF2">
    <property type="entry name" value="O-METHYLTRANSFERASE CICE"/>
    <property type="match status" value="1"/>
</dbReference>
<dbReference type="GO" id="GO:0008171">
    <property type="term" value="F:O-methyltransferase activity"/>
    <property type="evidence" value="ECO:0007669"/>
    <property type="project" value="InterPro"/>
</dbReference>
<sequence>MDGTNARARTGEVDPREAADRLWALASPVTPMAIRAIATLRVADHLKDGPRTAAELGASVGVDPEGLARVLGYLVREGLFTRDGDRFSLTEVGAALRSDHPHSRLGWFTADGAHGRADLCLADLAEALRSGESAYSLRFDGSTFWADLSDDPALSRSFDELMASRMADLARTLVGLYDWDALEHLVDVGGGDGTLMRALLRRAPRLRGTVVDLAGPVALAGEAFRAAGVADRADAVEGDFFEPLPVHGDAYLLCWVLHDWDDDAAVEILRRCAEAAGVGGRVLVAEYGDEGRKGRGNRVSELDLRMLAYFNGRERDTRALSDLASKAGLRLVWSEEENGAALLEFTPKGE</sequence>
<proteinExistence type="predicted"/>
<dbReference type="InterPro" id="IPR036388">
    <property type="entry name" value="WH-like_DNA-bd_sf"/>
</dbReference>
<dbReference type="CDD" id="cd02440">
    <property type="entry name" value="AdoMet_MTases"/>
    <property type="match status" value="1"/>
</dbReference>